<comment type="caution">
    <text evidence="2">The sequence shown here is derived from an EMBL/GenBank/DDBJ whole genome shotgun (WGS) entry which is preliminary data.</text>
</comment>
<feature type="region of interest" description="Disordered" evidence="1">
    <location>
        <begin position="1"/>
        <end position="61"/>
    </location>
</feature>
<evidence type="ECO:0000256" key="1">
    <source>
        <dbReference type="SAM" id="MobiDB-lite"/>
    </source>
</evidence>
<feature type="compositionally biased region" description="Polar residues" evidence="1">
    <location>
        <begin position="1"/>
        <end position="14"/>
    </location>
</feature>
<name>A0ABD1DR92_CULPP</name>
<keyword evidence="3" id="KW-1185">Reference proteome</keyword>
<proteinExistence type="predicted"/>
<reference evidence="2 3" key="1">
    <citation type="submission" date="2024-05" db="EMBL/GenBank/DDBJ databases">
        <title>Culex pipiens pipiens assembly and annotation.</title>
        <authorList>
            <person name="Alout H."/>
            <person name="Durand T."/>
        </authorList>
    </citation>
    <scope>NUCLEOTIDE SEQUENCE [LARGE SCALE GENOMIC DNA]</scope>
    <source>
        <strain evidence="2">HA-2024</strain>
        <tissue evidence="2">Whole body</tissue>
    </source>
</reference>
<dbReference type="EMBL" id="JBEHCU010003807">
    <property type="protein sequence ID" value="KAL1401959.1"/>
    <property type="molecule type" value="Genomic_DNA"/>
</dbReference>
<dbReference type="AlphaFoldDB" id="A0ABD1DR92"/>
<feature type="non-terminal residue" evidence="2">
    <location>
        <position position="102"/>
    </location>
</feature>
<feature type="compositionally biased region" description="Basic and acidic residues" evidence="1">
    <location>
        <begin position="19"/>
        <end position="33"/>
    </location>
</feature>
<dbReference type="Proteomes" id="UP001562425">
    <property type="component" value="Unassembled WGS sequence"/>
</dbReference>
<evidence type="ECO:0000313" key="2">
    <source>
        <dbReference type="EMBL" id="KAL1401959.1"/>
    </source>
</evidence>
<sequence length="102" mass="10791">MSVLSTNNSDSFLQNLAHIDQRDRERQDRREQDESGGQSGGAGSGSGSGGGGGSTKPEDMLLLEKQGRCSQKLRSNQLSNLAHVTQTVGQNMTDISNIGGNK</sequence>
<accession>A0ABD1DR92</accession>
<feature type="compositionally biased region" description="Gly residues" evidence="1">
    <location>
        <begin position="37"/>
        <end position="54"/>
    </location>
</feature>
<protein>
    <submittedName>
        <fullName evidence="2">Uncharacterized protein</fullName>
    </submittedName>
</protein>
<evidence type="ECO:0000313" key="3">
    <source>
        <dbReference type="Proteomes" id="UP001562425"/>
    </source>
</evidence>
<organism evidence="2 3">
    <name type="scientific">Culex pipiens pipiens</name>
    <name type="common">Northern house mosquito</name>
    <dbReference type="NCBI Taxonomy" id="38569"/>
    <lineage>
        <taxon>Eukaryota</taxon>
        <taxon>Metazoa</taxon>
        <taxon>Ecdysozoa</taxon>
        <taxon>Arthropoda</taxon>
        <taxon>Hexapoda</taxon>
        <taxon>Insecta</taxon>
        <taxon>Pterygota</taxon>
        <taxon>Neoptera</taxon>
        <taxon>Endopterygota</taxon>
        <taxon>Diptera</taxon>
        <taxon>Nematocera</taxon>
        <taxon>Culicoidea</taxon>
        <taxon>Culicidae</taxon>
        <taxon>Culicinae</taxon>
        <taxon>Culicini</taxon>
        <taxon>Culex</taxon>
        <taxon>Culex</taxon>
    </lineage>
</organism>
<gene>
    <name evidence="2" type="ORF">pipiens_019912</name>
</gene>